<evidence type="ECO:0000313" key="8">
    <source>
        <dbReference type="Proteomes" id="UP000006034"/>
    </source>
</evidence>
<dbReference type="Pfam" id="PF02826">
    <property type="entry name" value="2-Hacid_dh_C"/>
    <property type="match status" value="1"/>
</dbReference>
<dbReference type="InterPro" id="IPR006140">
    <property type="entry name" value="D-isomer_DH_NAD-bd"/>
</dbReference>
<dbReference type="HOGENOM" id="CLU_019796_1_3_7"/>
<dbReference type="Proteomes" id="UP000006034">
    <property type="component" value="Unassembled WGS sequence"/>
</dbReference>
<keyword evidence="8" id="KW-1185">Reference proteome</keyword>
<organism evidence="7 8">
    <name type="scientific">Bilophila wadsworthia (strain 3_1_6)</name>
    <dbReference type="NCBI Taxonomy" id="563192"/>
    <lineage>
        <taxon>Bacteria</taxon>
        <taxon>Pseudomonadati</taxon>
        <taxon>Thermodesulfobacteriota</taxon>
        <taxon>Desulfovibrionia</taxon>
        <taxon>Desulfovibrionales</taxon>
        <taxon>Desulfovibrionaceae</taxon>
        <taxon>Bilophila</taxon>
    </lineage>
</organism>
<dbReference type="GO" id="GO:0051287">
    <property type="term" value="F:NAD binding"/>
    <property type="evidence" value="ECO:0007669"/>
    <property type="project" value="InterPro"/>
</dbReference>
<reference evidence="7 8" key="1">
    <citation type="submission" date="2010-10" db="EMBL/GenBank/DDBJ databases">
        <authorList>
            <consortium name="The Broad Institute Genome Sequencing Platform"/>
            <person name="Ward D."/>
            <person name="Earl A."/>
            <person name="Feldgarden M."/>
            <person name="Young S.K."/>
            <person name="Gargeya S."/>
            <person name="Zeng Q."/>
            <person name="Alvarado L."/>
            <person name="Berlin A."/>
            <person name="Bochicchio J."/>
            <person name="Chapman S.B."/>
            <person name="Chen Z."/>
            <person name="Freedman E."/>
            <person name="Gellesch M."/>
            <person name="Goldberg J."/>
            <person name="Griggs A."/>
            <person name="Gujja S."/>
            <person name="Heilman E."/>
            <person name="Heiman D."/>
            <person name="Howarth C."/>
            <person name="Mehta T."/>
            <person name="Neiman D."/>
            <person name="Pearson M."/>
            <person name="Roberts A."/>
            <person name="Saif S."/>
            <person name="Shea T."/>
            <person name="Shenoy N."/>
            <person name="Sisk P."/>
            <person name="Stolte C."/>
            <person name="Sykes S."/>
            <person name="White J."/>
            <person name="Yandava C."/>
            <person name="Allen-Vercoe E."/>
            <person name="Sibley C."/>
            <person name="Ambrose C.E."/>
            <person name="Strauss J."/>
            <person name="Daigneault M."/>
            <person name="Haas B."/>
            <person name="Nusbaum C."/>
            <person name="Birren B."/>
        </authorList>
    </citation>
    <scope>NUCLEOTIDE SEQUENCE [LARGE SCALE GENOMIC DNA]</scope>
    <source>
        <strain evidence="7 8">3_1_6</strain>
    </source>
</reference>
<comment type="caution">
    <text evidence="7">The sequence shown here is derived from an EMBL/GenBank/DDBJ whole genome shotgun (WGS) entry which is preliminary data.</text>
</comment>
<dbReference type="PROSITE" id="PS00671">
    <property type="entry name" value="D_2_HYDROXYACID_DH_3"/>
    <property type="match status" value="1"/>
</dbReference>
<evidence type="ECO:0000256" key="1">
    <source>
        <dbReference type="ARBA" id="ARBA00005854"/>
    </source>
</evidence>
<feature type="domain" description="D-isomer specific 2-hydroxyacid dehydrogenase NAD-binding" evidence="6">
    <location>
        <begin position="107"/>
        <end position="283"/>
    </location>
</feature>
<keyword evidence="3" id="KW-0520">NAD</keyword>
<dbReference type="SUPFAM" id="SSF51735">
    <property type="entry name" value="NAD(P)-binding Rossmann-fold domains"/>
    <property type="match status" value="1"/>
</dbReference>
<dbReference type="GO" id="GO:0016616">
    <property type="term" value="F:oxidoreductase activity, acting on the CH-OH group of donors, NAD or NADP as acceptor"/>
    <property type="evidence" value="ECO:0007669"/>
    <property type="project" value="InterPro"/>
</dbReference>
<dbReference type="EMBL" id="ADCP02000002">
    <property type="protein sequence ID" value="EFV45809.1"/>
    <property type="molecule type" value="Genomic_DNA"/>
</dbReference>
<dbReference type="OrthoDB" id="9793626at2"/>
<dbReference type="Pfam" id="PF00389">
    <property type="entry name" value="2-Hacid_dh"/>
    <property type="match status" value="1"/>
</dbReference>
<evidence type="ECO:0000256" key="4">
    <source>
        <dbReference type="RuleBase" id="RU003719"/>
    </source>
</evidence>
<dbReference type="Gene3D" id="3.40.50.720">
    <property type="entry name" value="NAD(P)-binding Rossmann-like Domain"/>
    <property type="match status" value="2"/>
</dbReference>
<dbReference type="PANTHER" id="PTHR42938">
    <property type="entry name" value="FORMATE DEHYDROGENASE 1"/>
    <property type="match status" value="1"/>
</dbReference>
<sequence length="309" mass="32455">MAEIVISEFMDEAAVADLRASFDVLYDKTLVDRPEELAAAAAGCRALIVRNRTQVRGALLEGARLRVVGRLGVGLDNIDCKACRERGIAVIPATGANNTAVAEYVLAGLLMLARGCYCGTFAVAAGSWPRERMVGGEISGKVLGLVGFGGIARDVALRARACGMRVMAYDPFLPADAPDWEKLGVEPVMLETLLAEADAVSLHVPLTPDTRQLFDAGRLARMKPGAVLINTARGGIVEEAALADALRSGRLAGAMVDVFEKEPLPAGSPLADVPNCLLTPHIAGVTRESNVRVSAVVARKVAECLRGAA</sequence>
<evidence type="ECO:0000259" key="5">
    <source>
        <dbReference type="Pfam" id="PF00389"/>
    </source>
</evidence>
<name>E5Y2L9_BILW3</name>
<comment type="similarity">
    <text evidence="1 4">Belongs to the D-isomer specific 2-hydroxyacid dehydrogenase family.</text>
</comment>
<dbReference type="InterPro" id="IPR036291">
    <property type="entry name" value="NAD(P)-bd_dom_sf"/>
</dbReference>
<evidence type="ECO:0000313" key="7">
    <source>
        <dbReference type="EMBL" id="EFV45809.1"/>
    </source>
</evidence>
<protein>
    <submittedName>
        <fullName evidence="7">Phosphoglycerate dehydrogenase</fullName>
    </submittedName>
</protein>
<dbReference type="CDD" id="cd12173">
    <property type="entry name" value="PGDH_4"/>
    <property type="match status" value="1"/>
</dbReference>
<evidence type="ECO:0000259" key="6">
    <source>
        <dbReference type="Pfam" id="PF02826"/>
    </source>
</evidence>
<dbReference type="AlphaFoldDB" id="E5Y2L9"/>
<dbReference type="STRING" id="563192.HMPREF0179_00430"/>
<dbReference type="PANTHER" id="PTHR42938:SF9">
    <property type="entry name" value="FORMATE DEHYDROGENASE 1"/>
    <property type="match status" value="1"/>
</dbReference>
<dbReference type="FunFam" id="3.40.50.720:FF:000203">
    <property type="entry name" value="D-3-phosphoglycerate dehydrogenase (SerA)"/>
    <property type="match status" value="1"/>
</dbReference>
<evidence type="ECO:0000256" key="3">
    <source>
        <dbReference type="ARBA" id="ARBA00023027"/>
    </source>
</evidence>
<dbReference type="InterPro" id="IPR006139">
    <property type="entry name" value="D-isomer_2_OHA_DH_cat_dom"/>
</dbReference>
<dbReference type="eggNOG" id="COG0111">
    <property type="taxonomic scope" value="Bacteria"/>
</dbReference>
<dbReference type="RefSeq" id="WP_005024612.1">
    <property type="nucleotide sequence ID" value="NZ_KE150239.1"/>
</dbReference>
<reference evidence="7 8" key="2">
    <citation type="submission" date="2013-04" db="EMBL/GenBank/DDBJ databases">
        <title>The Genome Sequence of Bilophila wadsworthia 3_1_6.</title>
        <authorList>
            <consortium name="The Broad Institute Genomics Platform"/>
            <person name="Earl A."/>
            <person name="Ward D."/>
            <person name="Feldgarden M."/>
            <person name="Gevers D."/>
            <person name="Sibley C."/>
            <person name="Strauss J."/>
            <person name="Allen-Vercoe E."/>
            <person name="Walker B."/>
            <person name="Young S."/>
            <person name="Zeng Q."/>
            <person name="Gargeya S."/>
            <person name="Fitzgerald M."/>
            <person name="Haas B."/>
            <person name="Abouelleil A."/>
            <person name="Allen A.W."/>
            <person name="Alvarado L."/>
            <person name="Arachchi H.M."/>
            <person name="Berlin A.M."/>
            <person name="Chapman S.B."/>
            <person name="Gainer-Dewar J."/>
            <person name="Goldberg J."/>
            <person name="Griggs A."/>
            <person name="Gujja S."/>
            <person name="Hansen M."/>
            <person name="Howarth C."/>
            <person name="Imamovic A."/>
            <person name="Ireland A."/>
            <person name="Larimer J."/>
            <person name="McCowan C."/>
            <person name="Murphy C."/>
            <person name="Pearson M."/>
            <person name="Poon T.W."/>
            <person name="Priest M."/>
            <person name="Roberts A."/>
            <person name="Saif S."/>
            <person name="Shea T."/>
            <person name="Sisk P."/>
            <person name="Sykes S."/>
            <person name="Wortman J."/>
            <person name="Nusbaum C."/>
            <person name="Birren B."/>
        </authorList>
    </citation>
    <scope>NUCLEOTIDE SEQUENCE [LARGE SCALE GENOMIC DNA]</scope>
    <source>
        <strain evidence="7 8">3_1_6</strain>
    </source>
</reference>
<gene>
    <name evidence="7" type="ORF">HMPREF0179_00430</name>
</gene>
<evidence type="ECO:0000256" key="2">
    <source>
        <dbReference type="ARBA" id="ARBA00023002"/>
    </source>
</evidence>
<keyword evidence="2 4" id="KW-0560">Oxidoreductase</keyword>
<dbReference type="GeneID" id="78086794"/>
<accession>E5Y2L9</accession>
<dbReference type="SUPFAM" id="SSF52283">
    <property type="entry name" value="Formate/glycerate dehydrogenase catalytic domain-like"/>
    <property type="match status" value="1"/>
</dbReference>
<dbReference type="PROSITE" id="PS00670">
    <property type="entry name" value="D_2_HYDROXYACID_DH_2"/>
    <property type="match status" value="1"/>
</dbReference>
<proteinExistence type="inferred from homology"/>
<feature type="domain" description="D-isomer specific 2-hydroxyacid dehydrogenase catalytic" evidence="5">
    <location>
        <begin position="10"/>
        <end position="307"/>
    </location>
</feature>
<dbReference type="InterPro" id="IPR029753">
    <property type="entry name" value="D-isomer_DH_CS"/>
</dbReference>